<dbReference type="AlphaFoldDB" id="A0AAE0FNX7"/>
<feature type="region of interest" description="Disordered" evidence="1">
    <location>
        <begin position="75"/>
        <end position="117"/>
    </location>
</feature>
<organism evidence="2 3">
    <name type="scientific">Cymbomonas tetramitiformis</name>
    <dbReference type="NCBI Taxonomy" id="36881"/>
    <lineage>
        <taxon>Eukaryota</taxon>
        <taxon>Viridiplantae</taxon>
        <taxon>Chlorophyta</taxon>
        <taxon>Pyramimonadophyceae</taxon>
        <taxon>Pyramimonadales</taxon>
        <taxon>Pyramimonadaceae</taxon>
        <taxon>Cymbomonas</taxon>
    </lineage>
</organism>
<proteinExistence type="predicted"/>
<sequence>MSSSNLAFKSPPFKTGYVHFVSTMVSYKKWDKFVAELSDEDEAPSNLQPLADGRTVSEKVIAAYSENFEALKAHRAYKTSSHSERRAKIDSERASPSRERRTTDSSKISTTEGNGFPDSGMHCVRTSAVCLALLGAGLSLRKEETLREKL</sequence>
<keyword evidence="3" id="KW-1185">Reference proteome</keyword>
<evidence type="ECO:0000313" key="3">
    <source>
        <dbReference type="Proteomes" id="UP001190700"/>
    </source>
</evidence>
<reference evidence="2 3" key="1">
    <citation type="journal article" date="2015" name="Genome Biol. Evol.">
        <title>Comparative Genomics of a Bacterivorous Green Alga Reveals Evolutionary Causalities and Consequences of Phago-Mixotrophic Mode of Nutrition.</title>
        <authorList>
            <person name="Burns J.A."/>
            <person name="Paasch A."/>
            <person name="Narechania A."/>
            <person name="Kim E."/>
        </authorList>
    </citation>
    <scope>NUCLEOTIDE SEQUENCE [LARGE SCALE GENOMIC DNA]</scope>
    <source>
        <strain evidence="2 3">PLY_AMNH</strain>
    </source>
</reference>
<dbReference type="EMBL" id="LGRX02016189">
    <property type="protein sequence ID" value="KAK3262446.1"/>
    <property type="molecule type" value="Genomic_DNA"/>
</dbReference>
<accession>A0AAE0FNX7</accession>
<protein>
    <submittedName>
        <fullName evidence="2">Uncharacterized protein</fullName>
    </submittedName>
</protein>
<dbReference type="Proteomes" id="UP001190700">
    <property type="component" value="Unassembled WGS sequence"/>
</dbReference>
<feature type="compositionally biased region" description="Basic and acidic residues" evidence="1">
    <location>
        <begin position="81"/>
        <end position="104"/>
    </location>
</feature>
<gene>
    <name evidence="2" type="ORF">CYMTET_28701</name>
</gene>
<evidence type="ECO:0000256" key="1">
    <source>
        <dbReference type="SAM" id="MobiDB-lite"/>
    </source>
</evidence>
<evidence type="ECO:0000313" key="2">
    <source>
        <dbReference type="EMBL" id="KAK3262446.1"/>
    </source>
</evidence>
<comment type="caution">
    <text evidence="2">The sequence shown here is derived from an EMBL/GenBank/DDBJ whole genome shotgun (WGS) entry which is preliminary data.</text>
</comment>
<name>A0AAE0FNX7_9CHLO</name>